<reference evidence="2" key="2">
    <citation type="submission" date="2015-01" db="EMBL/GenBank/DDBJ databases">
        <title>Evolutionary Origins and Diversification of the Mycorrhizal Mutualists.</title>
        <authorList>
            <consortium name="DOE Joint Genome Institute"/>
            <consortium name="Mycorrhizal Genomics Consortium"/>
            <person name="Kohler A."/>
            <person name="Kuo A."/>
            <person name="Nagy L.G."/>
            <person name="Floudas D."/>
            <person name="Copeland A."/>
            <person name="Barry K.W."/>
            <person name="Cichocki N."/>
            <person name="Veneault-Fourrey C."/>
            <person name="LaButti K."/>
            <person name="Lindquist E.A."/>
            <person name="Lipzen A."/>
            <person name="Lundell T."/>
            <person name="Morin E."/>
            <person name="Murat C."/>
            <person name="Riley R."/>
            <person name="Ohm R."/>
            <person name="Sun H."/>
            <person name="Tunlid A."/>
            <person name="Henrissat B."/>
            <person name="Grigoriev I.V."/>
            <person name="Hibbett D.S."/>
            <person name="Martin F."/>
        </authorList>
    </citation>
    <scope>NUCLEOTIDE SEQUENCE [LARGE SCALE GENOMIC DNA]</scope>
    <source>
        <strain evidence="2">F 1598</strain>
    </source>
</reference>
<dbReference type="HOGENOM" id="CLU_1454933_0_0_1"/>
<accession>A0A0C3EID5</accession>
<dbReference type="OrthoDB" id="3250473at2759"/>
<evidence type="ECO:0000313" key="1">
    <source>
        <dbReference type="EMBL" id="KIM72410.1"/>
    </source>
</evidence>
<organism evidence="1 2">
    <name type="scientific">Piloderma croceum (strain F 1598)</name>
    <dbReference type="NCBI Taxonomy" id="765440"/>
    <lineage>
        <taxon>Eukaryota</taxon>
        <taxon>Fungi</taxon>
        <taxon>Dikarya</taxon>
        <taxon>Basidiomycota</taxon>
        <taxon>Agaricomycotina</taxon>
        <taxon>Agaricomycetes</taxon>
        <taxon>Agaricomycetidae</taxon>
        <taxon>Atheliales</taxon>
        <taxon>Atheliaceae</taxon>
        <taxon>Piloderma</taxon>
    </lineage>
</organism>
<evidence type="ECO:0000313" key="2">
    <source>
        <dbReference type="Proteomes" id="UP000054166"/>
    </source>
</evidence>
<dbReference type="EMBL" id="KN833133">
    <property type="protein sequence ID" value="KIM72410.1"/>
    <property type="molecule type" value="Genomic_DNA"/>
</dbReference>
<dbReference type="Proteomes" id="UP000054166">
    <property type="component" value="Unassembled WGS sequence"/>
</dbReference>
<reference evidence="1 2" key="1">
    <citation type="submission" date="2014-04" db="EMBL/GenBank/DDBJ databases">
        <authorList>
            <consortium name="DOE Joint Genome Institute"/>
            <person name="Kuo A."/>
            <person name="Tarkka M."/>
            <person name="Buscot F."/>
            <person name="Kohler A."/>
            <person name="Nagy L.G."/>
            <person name="Floudas D."/>
            <person name="Copeland A."/>
            <person name="Barry K.W."/>
            <person name="Cichocki N."/>
            <person name="Veneault-Fourrey C."/>
            <person name="LaButti K."/>
            <person name="Lindquist E.A."/>
            <person name="Lipzen A."/>
            <person name="Lundell T."/>
            <person name="Morin E."/>
            <person name="Murat C."/>
            <person name="Sun H."/>
            <person name="Tunlid A."/>
            <person name="Henrissat B."/>
            <person name="Grigoriev I.V."/>
            <person name="Hibbett D.S."/>
            <person name="Martin F."/>
            <person name="Nordberg H.P."/>
            <person name="Cantor M.N."/>
            <person name="Hua S.X."/>
        </authorList>
    </citation>
    <scope>NUCLEOTIDE SEQUENCE [LARGE SCALE GENOMIC DNA]</scope>
    <source>
        <strain evidence="1 2">F 1598</strain>
    </source>
</reference>
<keyword evidence="2" id="KW-1185">Reference proteome</keyword>
<protein>
    <recommendedName>
        <fullName evidence="3">Fungal-type protein kinase domain-containing protein</fullName>
    </recommendedName>
</protein>
<name>A0A0C3EID5_PILCF</name>
<evidence type="ECO:0008006" key="3">
    <source>
        <dbReference type="Google" id="ProtNLM"/>
    </source>
</evidence>
<gene>
    <name evidence="1" type="ORF">PILCRDRAFT_741223</name>
</gene>
<dbReference type="AlphaFoldDB" id="A0A0C3EID5"/>
<dbReference type="InParanoid" id="A0A0C3EID5"/>
<proteinExistence type="predicted"/>
<sequence>MSVTVPEWLLKRFAAVYAKPPHYEASYYGPINMFLTVYFPAGDHYLVKPQARLRQPSSPGECVSIDSNGQEVGTRTDDGNPDFLVSIGSSDLSSDVPLLIYEVKREDSGDTEAAQQMDRYINWAMQYLSVLLPHASRKIWAVLVTGSKSDVYMMEQGSSIIKITYGLDTTGTQIRGILQRVREE</sequence>